<evidence type="ECO:0000313" key="6">
    <source>
        <dbReference type="Proteomes" id="UP001177023"/>
    </source>
</evidence>
<keyword evidence="6" id="KW-1185">Reference proteome</keyword>
<protein>
    <recommendedName>
        <fullName evidence="4">Galectin domain-containing protein</fullName>
    </recommendedName>
</protein>
<feature type="region of interest" description="Disordered" evidence="2">
    <location>
        <begin position="263"/>
        <end position="287"/>
    </location>
</feature>
<dbReference type="EMBL" id="CATQJA010002709">
    <property type="protein sequence ID" value="CAJ0587110.1"/>
    <property type="molecule type" value="Genomic_DNA"/>
</dbReference>
<feature type="transmembrane region" description="Helical" evidence="3">
    <location>
        <begin position="57"/>
        <end position="78"/>
    </location>
</feature>
<accession>A0AA36DIP9</accession>
<keyword evidence="3" id="KW-1133">Transmembrane helix</keyword>
<dbReference type="InterPro" id="IPR001079">
    <property type="entry name" value="Galectin_CRD"/>
</dbReference>
<keyword evidence="3" id="KW-0472">Membrane</keyword>
<organism evidence="5 6">
    <name type="scientific">Mesorhabditis spiculigera</name>
    <dbReference type="NCBI Taxonomy" id="96644"/>
    <lineage>
        <taxon>Eukaryota</taxon>
        <taxon>Metazoa</taxon>
        <taxon>Ecdysozoa</taxon>
        <taxon>Nematoda</taxon>
        <taxon>Chromadorea</taxon>
        <taxon>Rhabditida</taxon>
        <taxon>Rhabditina</taxon>
        <taxon>Rhabditomorpha</taxon>
        <taxon>Rhabditoidea</taxon>
        <taxon>Rhabditidae</taxon>
        <taxon>Mesorhabditinae</taxon>
        <taxon>Mesorhabditis</taxon>
    </lineage>
</organism>
<evidence type="ECO:0000256" key="1">
    <source>
        <dbReference type="ARBA" id="ARBA00022734"/>
    </source>
</evidence>
<feature type="non-terminal residue" evidence="5">
    <location>
        <position position="491"/>
    </location>
</feature>
<evidence type="ECO:0000259" key="4">
    <source>
        <dbReference type="Pfam" id="PF00337"/>
    </source>
</evidence>
<comment type="caution">
    <text evidence="5">The sequence shown here is derived from an EMBL/GenBank/DDBJ whole genome shotgun (WGS) entry which is preliminary data.</text>
</comment>
<dbReference type="InterPro" id="IPR013320">
    <property type="entry name" value="ConA-like_dom_sf"/>
</dbReference>
<dbReference type="Gene3D" id="2.60.120.200">
    <property type="match status" value="1"/>
</dbReference>
<feature type="domain" description="Galectin" evidence="4">
    <location>
        <begin position="437"/>
        <end position="484"/>
    </location>
</feature>
<evidence type="ECO:0000313" key="5">
    <source>
        <dbReference type="EMBL" id="CAJ0587110.1"/>
    </source>
</evidence>
<dbReference type="Pfam" id="PF00337">
    <property type="entry name" value="Gal-bind_lectin"/>
    <property type="match status" value="1"/>
</dbReference>
<evidence type="ECO:0000256" key="2">
    <source>
        <dbReference type="SAM" id="MobiDB-lite"/>
    </source>
</evidence>
<sequence length="491" mass="54694">MPYQPLTNEDSPLSAYPPYPFPQETFEVQQPAPQQQQQAQQQTQQKGTASECGRGNVVAIALFLLFSFGVIALIFHAAPNAEPIPRLQFVGEHDYVLAEDGSLTEKLTISQSGQFIHVYCNATELANRFCLDLKGHEASKFKFCADFTNETDRGAHSYIEILRKDGKYVKEQIVNPFEVFGNQGELGIYNRPAGLEGDLTGTLSGDLDGVRLFRVEGHSYATPFENALQIERGDRLDLALQPMIEVRDEAQIRAIFGQQNQPGAALLRKKRKSSTTSKRGESEFKSRARAFRSRKGAAAILGEDPPLGPVAETRQFKFRARAFRFRKGAAAILGEDPPLGFYAEKPTSNRTTSLLKPYSGPATFSYRYGGRTYFMPSTSCCGDEFHEKTVDVPKPKNVNITFTDGDGMPIFMAAGTQIDFSKPTICQLTTGECRFITFDLSVLYTYSDLLIYFNGQRFADFDHRGPNLKLDKMRIEGDVEILGVTKNGKTL</sequence>
<feature type="region of interest" description="Disordered" evidence="2">
    <location>
        <begin position="1"/>
        <end position="47"/>
    </location>
</feature>
<proteinExistence type="predicted"/>
<reference evidence="5" key="1">
    <citation type="submission" date="2023-06" db="EMBL/GenBank/DDBJ databases">
        <authorList>
            <person name="Delattre M."/>
        </authorList>
    </citation>
    <scope>NUCLEOTIDE SEQUENCE</scope>
    <source>
        <strain evidence="5">AF72</strain>
    </source>
</reference>
<dbReference type="AlphaFoldDB" id="A0AA36DIP9"/>
<dbReference type="GO" id="GO:0030246">
    <property type="term" value="F:carbohydrate binding"/>
    <property type="evidence" value="ECO:0007669"/>
    <property type="project" value="UniProtKB-KW"/>
</dbReference>
<evidence type="ECO:0000256" key="3">
    <source>
        <dbReference type="SAM" id="Phobius"/>
    </source>
</evidence>
<gene>
    <name evidence="5" type="ORF">MSPICULIGERA_LOCUS25088</name>
</gene>
<name>A0AA36DIP9_9BILA</name>
<feature type="compositionally biased region" description="Polar residues" evidence="2">
    <location>
        <begin position="1"/>
        <end position="11"/>
    </location>
</feature>
<feature type="compositionally biased region" description="Low complexity" evidence="2">
    <location>
        <begin position="29"/>
        <end position="45"/>
    </location>
</feature>
<dbReference type="SUPFAM" id="SSF49899">
    <property type="entry name" value="Concanavalin A-like lectins/glucanases"/>
    <property type="match status" value="1"/>
</dbReference>
<keyword evidence="1" id="KW-0430">Lectin</keyword>
<dbReference type="Proteomes" id="UP001177023">
    <property type="component" value="Unassembled WGS sequence"/>
</dbReference>
<keyword evidence="3" id="KW-0812">Transmembrane</keyword>